<evidence type="ECO:0000256" key="2">
    <source>
        <dbReference type="ARBA" id="ARBA00022679"/>
    </source>
</evidence>
<dbReference type="PANTHER" id="PTHR22916:SF51">
    <property type="entry name" value="GLYCOSYLTRANSFERASE EPSH-RELATED"/>
    <property type="match status" value="1"/>
</dbReference>
<proteinExistence type="predicted"/>
<comment type="caution">
    <text evidence="4">The sequence shown here is derived from an EMBL/GenBank/DDBJ whole genome shotgun (WGS) entry which is preliminary data.</text>
</comment>
<dbReference type="PATRIC" id="fig|1122146.4.peg.365"/>
<evidence type="ECO:0000313" key="4">
    <source>
        <dbReference type="EMBL" id="KRN88389.1"/>
    </source>
</evidence>
<evidence type="ECO:0000259" key="3">
    <source>
        <dbReference type="Pfam" id="PF00535"/>
    </source>
</evidence>
<keyword evidence="5" id="KW-1185">Reference proteome</keyword>
<dbReference type="SUPFAM" id="SSF53448">
    <property type="entry name" value="Nucleotide-diphospho-sugar transferases"/>
    <property type="match status" value="1"/>
</dbReference>
<dbReference type="STRING" id="1122146.IV53_GL000353"/>
<dbReference type="InterPro" id="IPR001173">
    <property type="entry name" value="Glyco_trans_2-like"/>
</dbReference>
<dbReference type="eggNOG" id="COG1216">
    <property type="taxonomic scope" value="Bacteria"/>
</dbReference>
<gene>
    <name evidence="4" type="ORF">IV53_GL000353</name>
</gene>
<evidence type="ECO:0000313" key="5">
    <source>
        <dbReference type="Proteomes" id="UP000051500"/>
    </source>
</evidence>
<dbReference type="AlphaFoldDB" id="A0A0R2KLJ6"/>
<dbReference type="Proteomes" id="UP000051500">
    <property type="component" value="Unassembled WGS sequence"/>
</dbReference>
<name>A0A0R2KLJ6_9LACO</name>
<dbReference type="EMBL" id="JQBZ01000025">
    <property type="protein sequence ID" value="KRN88389.1"/>
    <property type="molecule type" value="Genomic_DNA"/>
</dbReference>
<keyword evidence="2 4" id="KW-0808">Transferase</keyword>
<evidence type="ECO:0000256" key="1">
    <source>
        <dbReference type="ARBA" id="ARBA00022676"/>
    </source>
</evidence>
<dbReference type="Gene3D" id="3.90.550.10">
    <property type="entry name" value="Spore Coat Polysaccharide Biosynthesis Protein SpsA, Chain A"/>
    <property type="match status" value="1"/>
</dbReference>
<dbReference type="RefSeq" id="WP_235807551.1">
    <property type="nucleotide sequence ID" value="NZ_JQBZ01000025.1"/>
</dbReference>
<dbReference type="InterPro" id="IPR029044">
    <property type="entry name" value="Nucleotide-diphossugar_trans"/>
</dbReference>
<feature type="domain" description="Glycosyltransferase 2-like" evidence="3">
    <location>
        <begin position="8"/>
        <end position="176"/>
    </location>
</feature>
<dbReference type="PANTHER" id="PTHR22916">
    <property type="entry name" value="GLYCOSYLTRANSFERASE"/>
    <property type="match status" value="1"/>
</dbReference>
<dbReference type="CDD" id="cd00761">
    <property type="entry name" value="Glyco_tranf_GTA_type"/>
    <property type="match status" value="1"/>
</dbReference>
<protein>
    <submittedName>
        <fullName evidence="4">Glycosyltransferase-like protein</fullName>
    </submittedName>
</protein>
<dbReference type="GO" id="GO:0016757">
    <property type="term" value="F:glycosyltransferase activity"/>
    <property type="evidence" value="ECO:0007669"/>
    <property type="project" value="UniProtKB-KW"/>
</dbReference>
<reference evidence="4 5" key="1">
    <citation type="journal article" date="2015" name="Genome Announc.">
        <title>Expanding the biotechnology potential of lactobacilli through comparative genomics of 213 strains and associated genera.</title>
        <authorList>
            <person name="Sun Z."/>
            <person name="Harris H.M."/>
            <person name="McCann A."/>
            <person name="Guo C."/>
            <person name="Argimon S."/>
            <person name="Zhang W."/>
            <person name="Yang X."/>
            <person name="Jeffery I.B."/>
            <person name="Cooney J.C."/>
            <person name="Kagawa T.F."/>
            <person name="Liu W."/>
            <person name="Song Y."/>
            <person name="Salvetti E."/>
            <person name="Wrobel A."/>
            <person name="Rasinkangas P."/>
            <person name="Parkhill J."/>
            <person name="Rea M.C."/>
            <person name="O'Sullivan O."/>
            <person name="Ritari J."/>
            <person name="Douillard F.P."/>
            <person name="Paul Ross R."/>
            <person name="Yang R."/>
            <person name="Briner A.E."/>
            <person name="Felis G.E."/>
            <person name="de Vos W.M."/>
            <person name="Barrangou R."/>
            <person name="Klaenhammer T.R."/>
            <person name="Caufield P.W."/>
            <person name="Cui Y."/>
            <person name="Zhang H."/>
            <person name="O'Toole P.W."/>
        </authorList>
    </citation>
    <scope>NUCLEOTIDE SEQUENCE [LARGE SCALE GENOMIC DNA]</scope>
    <source>
        <strain evidence="4 5">DSM 22408</strain>
    </source>
</reference>
<organism evidence="4 5">
    <name type="scientific">Ligilactobacillus ceti DSM 22408</name>
    <dbReference type="NCBI Taxonomy" id="1122146"/>
    <lineage>
        <taxon>Bacteria</taxon>
        <taxon>Bacillati</taxon>
        <taxon>Bacillota</taxon>
        <taxon>Bacilli</taxon>
        <taxon>Lactobacillales</taxon>
        <taxon>Lactobacillaceae</taxon>
        <taxon>Ligilactobacillus</taxon>
    </lineage>
</organism>
<dbReference type="Pfam" id="PF00535">
    <property type="entry name" value="Glycos_transf_2"/>
    <property type="match status" value="1"/>
</dbReference>
<sequence length="325" mass="38263">MPKKPLISVIIPVYKVEQYLDECLISVLNQTYTNLEIIVINDGSPDSSGAICRAYAKKDPRIHYYQQANAGLSSARNTGIDKAQGEYLTFIDSDDYVAKDYVEKLYQAAQRHQADIVVAPNYLVENQTMQSIVNHVNQELVLTPKEAILAQNNNKLMDCIVFIVAWNKLYRREVFQTARFKKGIWHEDEELLYKLYLTVDKVVYTPAVGYYYRIHSKSIMQSGFSLRRLDILAIYHEKIQILTQANIDTTEIKYQYLVKLAEILYQLQKNNYVTEYQKLKHQTKDLSQRYYQEIVHKLALKRKIKLHLSWYLKSVFWWVNEKIQR</sequence>
<accession>A0A0R2KLJ6</accession>
<keyword evidence="1" id="KW-0328">Glycosyltransferase</keyword>